<dbReference type="InterPro" id="IPR019734">
    <property type="entry name" value="TPR_rpt"/>
</dbReference>
<dbReference type="Gene3D" id="1.25.40.10">
    <property type="entry name" value="Tetratricopeptide repeat domain"/>
    <property type="match status" value="1"/>
</dbReference>
<keyword evidence="2" id="KW-0732">Signal</keyword>
<feature type="chain" id="PRO_5024322112" evidence="2">
    <location>
        <begin position="28"/>
        <end position="409"/>
    </location>
</feature>
<evidence type="ECO:0000313" key="3">
    <source>
        <dbReference type="EMBL" id="KAA9130200.1"/>
    </source>
</evidence>
<name>A0A5N0T539_9GAMM</name>
<proteinExistence type="predicted"/>
<organism evidence="3 4">
    <name type="scientific">Marinihelvus fidelis</name>
    <dbReference type="NCBI Taxonomy" id="2613842"/>
    <lineage>
        <taxon>Bacteria</taxon>
        <taxon>Pseudomonadati</taxon>
        <taxon>Pseudomonadota</taxon>
        <taxon>Gammaproteobacteria</taxon>
        <taxon>Chromatiales</taxon>
        <taxon>Wenzhouxiangellaceae</taxon>
        <taxon>Marinihelvus</taxon>
    </lineage>
</organism>
<dbReference type="SMART" id="SM00028">
    <property type="entry name" value="TPR"/>
    <property type="match status" value="4"/>
</dbReference>
<dbReference type="AlphaFoldDB" id="A0A5N0T539"/>
<accession>A0A5N0T539</accession>
<keyword evidence="1" id="KW-0802">TPR repeat</keyword>
<dbReference type="EMBL" id="VYXP01000009">
    <property type="protein sequence ID" value="KAA9130200.1"/>
    <property type="molecule type" value="Genomic_DNA"/>
</dbReference>
<gene>
    <name evidence="3" type="ORF">F3N42_13615</name>
</gene>
<evidence type="ECO:0000313" key="4">
    <source>
        <dbReference type="Proteomes" id="UP000325372"/>
    </source>
</evidence>
<dbReference type="PROSITE" id="PS50005">
    <property type="entry name" value="TPR"/>
    <property type="match status" value="1"/>
</dbReference>
<dbReference type="Pfam" id="PF14559">
    <property type="entry name" value="TPR_19"/>
    <property type="match status" value="1"/>
</dbReference>
<dbReference type="Proteomes" id="UP000325372">
    <property type="component" value="Unassembled WGS sequence"/>
</dbReference>
<protein>
    <submittedName>
        <fullName evidence="3">Tetratricopeptide repeat protein</fullName>
    </submittedName>
</protein>
<feature type="signal peptide" evidence="2">
    <location>
        <begin position="1"/>
        <end position="27"/>
    </location>
</feature>
<evidence type="ECO:0000256" key="1">
    <source>
        <dbReference type="PROSITE-ProRule" id="PRU00339"/>
    </source>
</evidence>
<dbReference type="InterPro" id="IPR011990">
    <property type="entry name" value="TPR-like_helical_dom_sf"/>
</dbReference>
<reference evidence="3 4" key="1">
    <citation type="submission" date="2019-09" db="EMBL/GenBank/DDBJ databases">
        <title>Wenzhouxiangella sp. Genome sequencing and assembly.</title>
        <authorList>
            <person name="Zhang R."/>
        </authorList>
    </citation>
    <scope>NUCLEOTIDE SEQUENCE [LARGE SCALE GENOMIC DNA]</scope>
    <source>
        <strain evidence="3 4">W260</strain>
    </source>
</reference>
<keyword evidence="4" id="KW-1185">Reference proteome</keyword>
<sequence>MSRISHPTINRVRAWLSILLASGLLQACATTAGPASGKDLNMPPPVPDSLRPHSAITGPFGPKPAMPAPNELFALTDAQVDEFMAFMDGPQARQVPRHRRLYDFIEAFSQDFNYQDDTLGAGLAMTTGSGNCLSLAILTTALARVAGIEIGYQLVSDAPVYEMDGQVILKGVHVRSQLYDPAEMTPGALVIANRARIIIDYFPTGRERFVANLDERQFIAMYYRNIAAQALGDDDLGRAYWYAHESLRYAPDHEAAINTLAVAHRRIGDPMRAEELYLYGVENADNKLSLLKNYRVLLASQGRVAEARQVEARLSRMEDPSPFNWLQLARDASDEGQFDDAVRFYNRALELAPYMHEGYAGMAQAHYAAGEVEQARQAMDEAIRRTMRVSTREAYEGKLAALKAKSDLL</sequence>
<evidence type="ECO:0000256" key="2">
    <source>
        <dbReference type="SAM" id="SignalP"/>
    </source>
</evidence>
<dbReference type="SUPFAM" id="SSF48452">
    <property type="entry name" value="TPR-like"/>
    <property type="match status" value="1"/>
</dbReference>
<comment type="caution">
    <text evidence="3">The sequence shown here is derived from an EMBL/GenBank/DDBJ whole genome shotgun (WGS) entry which is preliminary data.</text>
</comment>
<dbReference type="PROSITE" id="PS51257">
    <property type="entry name" value="PROKAR_LIPOPROTEIN"/>
    <property type="match status" value="1"/>
</dbReference>
<feature type="repeat" description="TPR" evidence="1">
    <location>
        <begin position="322"/>
        <end position="355"/>
    </location>
</feature>